<protein>
    <submittedName>
        <fullName evidence="1">Uncharacterized protein</fullName>
    </submittedName>
</protein>
<dbReference type="InterPro" id="IPR004260">
    <property type="entry name" value="Pyr-dimer_DNA_glycosylase"/>
</dbReference>
<evidence type="ECO:0000313" key="2">
    <source>
        <dbReference type="Proteomes" id="UP000239485"/>
    </source>
</evidence>
<proteinExistence type="predicted"/>
<dbReference type="AlphaFoldDB" id="A0A2S6IG56"/>
<sequence length="332" mass="35725">MVRAGPGWSGVGLGLVRAGPGAGGPGPGQGGGVQTFLPYPDFARSAAVLDAPRLGKQRVETLQVLRALELPDYGWANHPAVRMWRGCTPALVSYGLACVEAWSRAGHADSTRRLIAEFAPEVVGREQRELADEGLMPVWLGDERVHASHRSKLLQKAPELYRPLFGQDEPDDLDYFWPEPGPPPRVGERGGRPVWVVRPDGPADLAAFLTEGVVGLGAGSGIDCDASGLDDDGLRALLRERAPGRRPGKELRQLAGFVRELTPGDEVAVPIEGERALLLGEVVGAYRFADPRTGPPPHRRAVRWLGRAERSDVVPPAALQDPRSLFVVLVDL</sequence>
<gene>
    <name evidence="1" type="ORF">CLV92_111116</name>
</gene>
<comment type="caution">
    <text evidence="1">The sequence shown here is derived from an EMBL/GenBank/DDBJ whole genome shotgun (WGS) entry which is preliminary data.</text>
</comment>
<keyword evidence="2" id="KW-1185">Reference proteome</keyword>
<evidence type="ECO:0000313" key="1">
    <source>
        <dbReference type="EMBL" id="PPK93199.1"/>
    </source>
</evidence>
<name>A0A2S6IG56_9ACTN</name>
<dbReference type="EMBL" id="PTJD01000011">
    <property type="protein sequence ID" value="PPK93199.1"/>
    <property type="molecule type" value="Genomic_DNA"/>
</dbReference>
<organism evidence="1 2">
    <name type="scientific">Kineococcus xinjiangensis</name>
    <dbReference type="NCBI Taxonomy" id="512762"/>
    <lineage>
        <taxon>Bacteria</taxon>
        <taxon>Bacillati</taxon>
        <taxon>Actinomycetota</taxon>
        <taxon>Actinomycetes</taxon>
        <taxon>Kineosporiales</taxon>
        <taxon>Kineosporiaceae</taxon>
        <taxon>Kineococcus</taxon>
    </lineage>
</organism>
<reference evidence="1 2" key="1">
    <citation type="submission" date="2018-02" db="EMBL/GenBank/DDBJ databases">
        <title>Genomic Encyclopedia of Archaeal and Bacterial Type Strains, Phase II (KMG-II): from individual species to whole genera.</title>
        <authorList>
            <person name="Goeker M."/>
        </authorList>
    </citation>
    <scope>NUCLEOTIDE SEQUENCE [LARGE SCALE GENOMIC DNA]</scope>
    <source>
        <strain evidence="1 2">DSM 22857</strain>
    </source>
</reference>
<dbReference type="NCBIfam" id="NF038085">
    <property type="entry name" value="MSMEG_6728_fam"/>
    <property type="match status" value="1"/>
</dbReference>
<dbReference type="Proteomes" id="UP000239485">
    <property type="component" value="Unassembled WGS sequence"/>
</dbReference>
<dbReference type="Pfam" id="PF03013">
    <property type="entry name" value="Pyr_excise"/>
    <property type="match status" value="1"/>
</dbReference>
<accession>A0A2S6IG56</accession>